<dbReference type="Proteomes" id="UP001338125">
    <property type="component" value="Unassembled WGS sequence"/>
</dbReference>
<proteinExistence type="inferred from homology"/>
<evidence type="ECO:0000259" key="4">
    <source>
        <dbReference type="Pfam" id="PF13193"/>
    </source>
</evidence>
<keyword evidence="2" id="KW-0812">Transmembrane</keyword>
<keyword evidence="2" id="KW-1133">Transmembrane helix</keyword>
<dbReference type="PANTHER" id="PTHR43347:SF3">
    <property type="entry name" value="ACYL-COA SYNTHETASE SHORT-CHAIN FAMILY MEMBER 3, MITOCHONDRIAL"/>
    <property type="match status" value="1"/>
</dbReference>
<sequence length="707" mass="76684">MSGKGSTHVQDDVLRHSLENPQDFWAKQADHLFWHKKPSSTLKLTETKLKSGISHDSWVWFPEGEISTCYNCVDRHVEAGKGNEVAIYYDSPVSNTKESYTYSQLLEEVEVLAGALREQGVKKGDVVMLYMPMIPAALIGIMAINRLGAIHSIVFGGFAPNALAQRIDACRPVALLTASCGIDGNKPPIPYRPLVEEAIRIATHKPPRTLVWQRDQVSWHPTDRSAGQASWQSVVKSARARGVKAECVPVKSTDPVYIIHTSGTTGVPKGVLRDAGGHAVGLQLSMSYIFGIHGPGDVVFTASDIGWVVGHSYIVYAPLLAGASTVLYEGKPVGTPDASAFWRVVEEYKVNTMFTAPTALRAIKRDDPENKLLSQIGQRGGLRSLKALFLAGERSEPTLISMYQNLLDQYGAPSSHVIDNWWSTEAGSPITGRALVPHAAHDRQTTIRDHAPPHIKPGSAGKAMPGFDVRVVDEQGNEVDRATMGNIVLAMPLAPTGFRTLWEDEDRFYKGYLKRFEGKWIDTGDSGWIDEEGYVHVMSRNDDVLNVSAHRLSSGGIEQAVTSHPLVAEACVVGIPDALKGQLPLAFITLSTPSHPTSAIPDADVGAEIQNLVRKQVGAIASLGGIIQGKGMIPKTRSGKTLRRVLRELVENATRGEFDKEVAVPSTVEDAAVVEVARAKVKEYFDKGGAKKHAAVEGHAAVPKAKL</sequence>
<reference evidence="6 7" key="1">
    <citation type="submission" date="2024-01" db="EMBL/GenBank/DDBJ databases">
        <title>Complete genome of Cladobotryum mycophilum ATHUM6906.</title>
        <authorList>
            <person name="Christinaki A.C."/>
            <person name="Myridakis A.I."/>
            <person name="Kouvelis V.N."/>
        </authorList>
    </citation>
    <scope>NUCLEOTIDE SEQUENCE [LARGE SCALE GENOMIC DNA]</scope>
    <source>
        <strain evidence="6 7">ATHUM6906</strain>
    </source>
</reference>
<dbReference type="InterPro" id="IPR000873">
    <property type="entry name" value="AMP-dep_synth/lig_dom"/>
</dbReference>
<feature type="domain" description="Acetyl-coenzyme A synthetase N-terminal" evidence="5">
    <location>
        <begin position="12"/>
        <end position="72"/>
    </location>
</feature>
<dbReference type="PROSITE" id="PS00455">
    <property type="entry name" value="AMP_BINDING"/>
    <property type="match status" value="1"/>
</dbReference>
<evidence type="ECO:0000259" key="3">
    <source>
        <dbReference type="Pfam" id="PF00501"/>
    </source>
</evidence>
<keyword evidence="6" id="KW-0436">Ligase</keyword>
<dbReference type="GO" id="GO:0016874">
    <property type="term" value="F:ligase activity"/>
    <property type="evidence" value="ECO:0007669"/>
    <property type="project" value="UniProtKB-KW"/>
</dbReference>
<evidence type="ECO:0000259" key="5">
    <source>
        <dbReference type="Pfam" id="PF16177"/>
    </source>
</evidence>
<evidence type="ECO:0000313" key="6">
    <source>
        <dbReference type="EMBL" id="KAK5987085.1"/>
    </source>
</evidence>
<dbReference type="SUPFAM" id="SSF56801">
    <property type="entry name" value="Acetyl-CoA synthetase-like"/>
    <property type="match status" value="1"/>
</dbReference>
<dbReference type="Pfam" id="PF00501">
    <property type="entry name" value="AMP-binding"/>
    <property type="match status" value="1"/>
</dbReference>
<dbReference type="EMBL" id="JAVFKD010000016">
    <property type="protein sequence ID" value="KAK5987085.1"/>
    <property type="molecule type" value="Genomic_DNA"/>
</dbReference>
<dbReference type="Pfam" id="PF16177">
    <property type="entry name" value="ACAS_N"/>
    <property type="match status" value="1"/>
</dbReference>
<comment type="caution">
    <text evidence="6">The sequence shown here is derived from an EMBL/GenBank/DDBJ whole genome shotgun (WGS) entry which is preliminary data.</text>
</comment>
<keyword evidence="2" id="KW-0472">Membrane</keyword>
<gene>
    <name evidence="6" type="ORF">PT974_11203</name>
</gene>
<dbReference type="Pfam" id="PF13193">
    <property type="entry name" value="AMP-binding_C"/>
    <property type="match status" value="1"/>
</dbReference>
<evidence type="ECO:0000256" key="1">
    <source>
        <dbReference type="ARBA" id="ARBA00006432"/>
    </source>
</evidence>
<feature type="domain" description="AMP-binding enzyme C-terminal" evidence="4">
    <location>
        <begin position="557"/>
        <end position="640"/>
    </location>
</feature>
<name>A0ABR0S4I7_9HYPO</name>
<dbReference type="Gene3D" id="3.40.50.12780">
    <property type="entry name" value="N-terminal domain of ligase-like"/>
    <property type="match status" value="1"/>
</dbReference>
<feature type="domain" description="AMP-dependent synthetase/ligase" evidence="3">
    <location>
        <begin position="80"/>
        <end position="492"/>
    </location>
</feature>
<protein>
    <submittedName>
        <fullName evidence="6">Acetate--CoA ligase 3</fullName>
    </submittedName>
</protein>
<organism evidence="6 7">
    <name type="scientific">Cladobotryum mycophilum</name>
    <dbReference type="NCBI Taxonomy" id="491253"/>
    <lineage>
        <taxon>Eukaryota</taxon>
        <taxon>Fungi</taxon>
        <taxon>Dikarya</taxon>
        <taxon>Ascomycota</taxon>
        <taxon>Pezizomycotina</taxon>
        <taxon>Sordariomycetes</taxon>
        <taxon>Hypocreomycetidae</taxon>
        <taxon>Hypocreales</taxon>
        <taxon>Hypocreaceae</taxon>
        <taxon>Cladobotryum</taxon>
    </lineage>
</organism>
<evidence type="ECO:0000313" key="7">
    <source>
        <dbReference type="Proteomes" id="UP001338125"/>
    </source>
</evidence>
<dbReference type="InterPro" id="IPR020845">
    <property type="entry name" value="AMP-binding_CS"/>
</dbReference>
<dbReference type="InterPro" id="IPR045851">
    <property type="entry name" value="AMP-bd_C_sf"/>
</dbReference>
<feature type="transmembrane region" description="Helical" evidence="2">
    <location>
        <begin position="126"/>
        <end position="144"/>
    </location>
</feature>
<accession>A0ABR0S4I7</accession>
<evidence type="ECO:0000256" key="2">
    <source>
        <dbReference type="SAM" id="Phobius"/>
    </source>
</evidence>
<dbReference type="InterPro" id="IPR032387">
    <property type="entry name" value="ACAS_N"/>
</dbReference>
<dbReference type="Gene3D" id="3.30.300.30">
    <property type="match status" value="1"/>
</dbReference>
<keyword evidence="7" id="KW-1185">Reference proteome</keyword>
<comment type="similarity">
    <text evidence="1">Belongs to the ATP-dependent AMP-binding enzyme family.</text>
</comment>
<dbReference type="InterPro" id="IPR025110">
    <property type="entry name" value="AMP-bd_C"/>
</dbReference>
<dbReference type="PANTHER" id="PTHR43347">
    <property type="entry name" value="ACYL-COA SYNTHETASE"/>
    <property type="match status" value="1"/>
</dbReference>
<dbReference type="InterPro" id="IPR042099">
    <property type="entry name" value="ANL_N_sf"/>
</dbReference>